<dbReference type="Gene3D" id="1.10.10.10">
    <property type="entry name" value="Winged helix-like DNA-binding domain superfamily/Winged helix DNA-binding domain"/>
    <property type="match status" value="1"/>
</dbReference>
<dbReference type="Pfam" id="PF03466">
    <property type="entry name" value="LysR_substrate"/>
    <property type="match status" value="1"/>
</dbReference>
<proteinExistence type="inferred from homology"/>
<dbReference type="SUPFAM" id="SSF53850">
    <property type="entry name" value="Periplasmic binding protein-like II"/>
    <property type="match status" value="1"/>
</dbReference>
<evidence type="ECO:0000313" key="7">
    <source>
        <dbReference type="EMBL" id="UVO07629.1"/>
    </source>
</evidence>
<evidence type="ECO:0000313" key="6">
    <source>
        <dbReference type="EMBL" id="MEQ9939130.1"/>
    </source>
</evidence>
<organism evidence="7 8">
    <name type="scientific">Pectobacterium polonicum</name>
    <dbReference type="NCBI Taxonomy" id="2485124"/>
    <lineage>
        <taxon>Bacteria</taxon>
        <taxon>Pseudomonadati</taxon>
        <taxon>Pseudomonadota</taxon>
        <taxon>Gammaproteobacteria</taxon>
        <taxon>Enterobacterales</taxon>
        <taxon>Pectobacteriaceae</taxon>
        <taxon>Pectobacterium</taxon>
    </lineage>
</organism>
<keyword evidence="4" id="KW-0804">Transcription</keyword>
<evidence type="ECO:0000313" key="8">
    <source>
        <dbReference type="Proteomes" id="UP001059272"/>
    </source>
</evidence>
<evidence type="ECO:0000259" key="5">
    <source>
        <dbReference type="PROSITE" id="PS50931"/>
    </source>
</evidence>
<dbReference type="RefSeq" id="WP_258883001.1">
    <property type="nucleotide sequence ID" value="NZ_CP090065.1"/>
</dbReference>
<dbReference type="AlphaFoldDB" id="A0AAE9T203"/>
<keyword evidence="3" id="KW-0238">DNA-binding</keyword>
<keyword evidence="9" id="KW-1185">Reference proteome</keyword>
<dbReference type="GO" id="GO:0003700">
    <property type="term" value="F:DNA-binding transcription factor activity"/>
    <property type="evidence" value="ECO:0007669"/>
    <property type="project" value="InterPro"/>
</dbReference>
<evidence type="ECO:0000256" key="3">
    <source>
        <dbReference type="ARBA" id="ARBA00023125"/>
    </source>
</evidence>
<sequence length="298" mass="32732">MKREDIADLMAFAIIAEERSFTRAAVRLGLSGSALSHAIRLLEERLGTKLLNRTTRSVAPTAAGQRLLARLAPALGEIAEGIEALAEERGNPSGVVRINTHGSAALLHVVPRLRALREAHPGIVIDLAVNDGLVDIVADGFDAGIRYGEQLARDMVAVRIGREVRTAVVAAPEYLADRPAIRSPSDLLQHDCLSWHLRTQGEQLRWQFLQDGQKLSVKVRPVFMANDFSILMAAALSGSGLAYLLKEQVIEHLNSGQLIEVLPDYSVPHEACYLYYPDRRQMRPAMRAVIDILKDADP</sequence>
<dbReference type="Proteomes" id="UP001463408">
    <property type="component" value="Unassembled WGS sequence"/>
</dbReference>
<dbReference type="Proteomes" id="UP001059272">
    <property type="component" value="Chromosome"/>
</dbReference>
<dbReference type="Gene3D" id="3.40.190.290">
    <property type="match status" value="1"/>
</dbReference>
<feature type="domain" description="HTH lysR-type" evidence="5">
    <location>
        <begin position="4"/>
        <end position="61"/>
    </location>
</feature>
<keyword evidence="2" id="KW-0805">Transcription regulation</keyword>
<dbReference type="InterPro" id="IPR000847">
    <property type="entry name" value="LysR_HTH_N"/>
</dbReference>
<dbReference type="EMBL" id="CP090065">
    <property type="protein sequence ID" value="UVO07629.1"/>
    <property type="molecule type" value="Genomic_DNA"/>
</dbReference>
<dbReference type="GO" id="GO:0043565">
    <property type="term" value="F:sequence-specific DNA binding"/>
    <property type="evidence" value="ECO:0007669"/>
    <property type="project" value="TreeGrafter"/>
</dbReference>
<evidence type="ECO:0000256" key="2">
    <source>
        <dbReference type="ARBA" id="ARBA00023015"/>
    </source>
</evidence>
<gene>
    <name evidence="6" type="ORF">ABRQ07_16210</name>
    <name evidence="7" type="ORF">LW347_17515</name>
</gene>
<reference evidence="6 9" key="2">
    <citation type="submission" date="2024-06" db="EMBL/GenBank/DDBJ databases">
        <title>Pangenomics to understand the prophage dynamics in the radiating lineages of P. brasiliense.</title>
        <authorList>
            <person name="Pardeshi L.A."/>
            <person name="Van Duivenbode I."/>
            <person name="Jonkheer E.M."/>
            <person name="Pel M.J.C."/>
            <person name="Kupczok A."/>
            <person name="De Ridder D."/>
            <person name="Smit S."/>
            <person name="Van Der Lee T.J."/>
        </authorList>
    </citation>
    <scope>NUCLEOTIDE SEQUENCE [LARGE SCALE GENOMIC DNA]</scope>
    <source>
        <strain evidence="6 9">PD 8607</strain>
    </source>
</reference>
<dbReference type="FunFam" id="1.10.10.10:FF:000001">
    <property type="entry name" value="LysR family transcriptional regulator"/>
    <property type="match status" value="1"/>
</dbReference>
<dbReference type="PANTHER" id="PTHR30537">
    <property type="entry name" value="HTH-TYPE TRANSCRIPTIONAL REGULATOR"/>
    <property type="match status" value="1"/>
</dbReference>
<dbReference type="InterPro" id="IPR005119">
    <property type="entry name" value="LysR_subst-bd"/>
</dbReference>
<comment type="similarity">
    <text evidence="1">Belongs to the LysR transcriptional regulatory family.</text>
</comment>
<evidence type="ECO:0000313" key="9">
    <source>
        <dbReference type="Proteomes" id="UP001463408"/>
    </source>
</evidence>
<dbReference type="PROSITE" id="PS50931">
    <property type="entry name" value="HTH_LYSR"/>
    <property type="match status" value="1"/>
</dbReference>
<accession>A0AAE9T203</accession>
<dbReference type="InterPro" id="IPR036390">
    <property type="entry name" value="WH_DNA-bd_sf"/>
</dbReference>
<dbReference type="SUPFAM" id="SSF46785">
    <property type="entry name" value="Winged helix' DNA-binding domain"/>
    <property type="match status" value="1"/>
</dbReference>
<name>A0AAE9T203_9GAMM</name>
<dbReference type="EMBL" id="JBEHEF010000018">
    <property type="protein sequence ID" value="MEQ9939130.1"/>
    <property type="molecule type" value="Genomic_DNA"/>
</dbReference>
<evidence type="ECO:0000256" key="1">
    <source>
        <dbReference type="ARBA" id="ARBA00009437"/>
    </source>
</evidence>
<reference evidence="7" key="1">
    <citation type="submission" date="2021-12" db="EMBL/GenBank/DDBJ databases">
        <title>Genome sequence of novel Pectobacterium sp. causing blackleg.</title>
        <authorList>
            <person name="Wang J."/>
        </authorList>
    </citation>
    <scope>NUCLEOTIDE SEQUENCE</scope>
    <source>
        <strain evidence="7">BY21311</strain>
    </source>
</reference>
<protein>
    <submittedName>
        <fullName evidence="7">LysR family transcriptional regulator</fullName>
    </submittedName>
</protein>
<evidence type="ECO:0000256" key="4">
    <source>
        <dbReference type="ARBA" id="ARBA00023163"/>
    </source>
</evidence>
<dbReference type="InterPro" id="IPR058163">
    <property type="entry name" value="LysR-type_TF_proteobact-type"/>
</dbReference>
<dbReference type="KEGG" id="ppoo:LW347_17515"/>
<dbReference type="InterPro" id="IPR036388">
    <property type="entry name" value="WH-like_DNA-bd_sf"/>
</dbReference>
<dbReference type="GO" id="GO:0006351">
    <property type="term" value="P:DNA-templated transcription"/>
    <property type="evidence" value="ECO:0007669"/>
    <property type="project" value="TreeGrafter"/>
</dbReference>
<dbReference type="Pfam" id="PF00126">
    <property type="entry name" value="HTH_1"/>
    <property type="match status" value="1"/>
</dbReference>
<dbReference type="PANTHER" id="PTHR30537:SF1">
    <property type="entry name" value="HTH-TYPE TRANSCRIPTIONAL REGULATOR PGRR"/>
    <property type="match status" value="1"/>
</dbReference>